<name>G5AE45_PHYSP</name>
<dbReference type="GeneID" id="20642875"/>
<feature type="compositionally biased region" description="Polar residues" evidence="1">
    <location>
        <begin position="226"/>
        <end position="240"/>
    </location>
</feature>
<feature type="region of interest" description="Disordered" evidence="1">
    <location>
        <begin position="213"/>
        <end position="242"/>
    </location>
</feature>
<evidence type="ECO:0000313" key="3">
    <source>
        <dbReference type="Proteomes" id="UP000002640"/>
    </source>
</evidence>
<dbReference type="Proteomes" id="UP000002640">
    <property type="component" value="Unassembled WGS sequence"/>
</dbReference>
<accession>G5AE45</accession>
<dbReference type="AlphaFoldDB" id="G5AE45"/>
<evidence type="ECO:0000313" key="2">
    <source>
        <dbReference type="EMBL" id="EGZ06447.1"/>
    </source>
</evidence>
<keyword evidence="3" id="KW-1185">Reference proteome</keyword>
<gene>
    <name evidence="2" type="ORF">PHYSODRAFT_307371</name>
</gene>
<dbReference type="InParanoid" id="G5AE45"/>
<organism evidence="2 3">
    <name type="scientific">Phytophthora sojae (strain P6497)</name>
    <name type="common">Soybean stem and root rot agent</name>
    <name type="synonym">Phytophthora megasperma f. sp. glycines</name>
    <dbReference type="NCBI Taxonomy" id="1094619"/>
    <lineage>
        <taxon>Eukaryota</taxon>
        <taxon>Sar</taxon>
        <taxon>Stramenopiles</taxon>
        <taxon>Oomycota</taxon>
        <taxon>Peronosporomycetes</taxon>
        <taxon>Peronosporales</taxon>
        <taxon>Peronosporaceae</taxon>
        <taxon>Phytophthora</taxon>
    </lineage>
</organism>
<evidence type="ECO:0000256" key="1">
    <source>
        <dbReference type="SAM" id="MobiDB-lite"/>
    </source>
</evidence>
<protein>
    <submittedName>
        <fullName evidence="2">Uncharacterized protein</fullName>
    </submittedName>
</protein>
<dbReference type="Gene3D" id="3.60.10.10">
    <property type="entry name" value="Endonuclease/exonuclease/phosphatase"/>
    <property type="match status" value="1"/>
</dbReference>
<dbReference type="KEGG" id="psoj:PHYSODRAFT_307371"/>
<dbReference type="RefSeq" id="XP_009538344.1">
    <property type="nucleotide sequence ID" value="XM_009540049.1"/>
</dbReference>
<reference evidence="2 3" key="1">
    <citation type="journal article" date="2006" name="Science">
        <title>Phytophthora genome sequences uncover evolutionary origins and mechanisms of pathogenesis.</title>
        <authorList>
            <person name="Tyler B.M."/>
            <person name="Tripathy S."/>
            <person name="Zhang X."/>
            <person name="Dehal P."/>
            <person name="Jiang R.H."/>
            <person name="Aerts A."/>
            <person name="Arredondo F.D."/>
            <person name="Baxter L."/>
            <person name="Bensasson D."/>
            <person name="Beynon J.L."/>
            <person name="Chapman J."/>
            <person name="Damasceno C.M."/>
            <person name="Dorrance A.E."/>
            <person name="Dou D."/>
            <person name="Dickerman A.W."/>
            <person name="Dubchak I.L."/>
            <person name="Garbelotto M."/>
            <person name="Gijzen M."/>
            <person name="Gordon S.G."/>
            <person name="Govers F."/>
            <person name="Grunwald N.J."/>
            <person name="Huang W."/>
            <person name="Ivors K.L."/>
            <person name="Jones R.W."/>
            <person name="Kamoun S."/>
            <person name="Krampis K."/>
            <person name="Lamour K.H."/>
            <person name="Lee M.K."/>
            <person name="McDonald W.H."/>
            <person name="Medina M."/>
            <person name="Meijer H.J."/>
            <person name="Nordberg E.K."/>
            <person name="Maclean D.J."/>
            <person name="Ospina-Giraldo M.D."/>
            <person name="Morris P.F."/>
            <person name="Phuntumart V."/>
            <person name="Putnam N.H."/>
            <person name="Rash S."/>
            <person name="Rose J.K."/>
            <person name="Sakihama Y."/>
            <person name="Salamov A.A."/>
            <person name="Savidor A."/>
            <person name="Scheuring C.F."/>
            <person name="Smith B.M."/>
            <person name="Sobral B.W."/>
            <person name="Terry A."/>
            <person name="Torto-Alalibo T.A."/>
            <person name="Win J."/>
            <person name="Xu Z."/>
            <person name="Zhang H."/>
            <person name="Grigoriev I.V."/>
            <person name="Rokhsar D.S."/>
            <person name="Boore J.L."/>
        </authorList>
    </citation>
    <scope>NUCLEOTIDE SEQUENCE [LARGE SCALE GENOMIC DNA]</scope>
    <source>
        <strain evidence="2 3">P6497</strain>
    </source>
</reference>
<dbReference type="SUPFAM" id="SSF56219">
    <property type="entry name" value="DNase I-like"/>
    <property type="match status" value="1"/>
</dbReference>
<proteinExistence type="predicted"/>
<sequence length="287" mass="32315">MDRQGEGHRKASARRASDDFRAWTTEQGLMSCFKHRFPTQPRFTYQNGSTRTALDDIYISGRHTHQIQQSRIWLYSLHLSDHVGVPFVSIALGHVQHTPARLKNVRAFKVLPVKGASKDELHSFKTLLAGQLASGTVRLIDPLCGEPNADADIQNWLTSAIDNLYKCMYQAAKRTWGERSQTRRAIDRAVSIKRTTRCHDQLKAAVRRLQKQAGVDEDELRRESGGYQSNPAHVQSSMSGWTRDGSCGKELCGRGDNGDNVDEMKASACSERRGWQTAKLRNYCGLQ</sequence>
<dbReference type="InterPro" id="IPR036691">
    <property type="entry name" value="Endo/exonu/phosph_ase_sf"/>
</dbReference>
<dbReference type="EMBL" id="JH159164">
    <property type="protein sequence ID" value="EGZ06447.1"/>
    <property type="molecule type" value="Genomic_DNA"/>
</dbReference>